<evidence type="ECO:0000313" key="1">
    <source>
        <dbReference type="EnsemblPlants" id="TuG1812G0300002208.01.T01"/>
    </source>
</evidence>
<reference evidence="1" key="2">
    <citation type="submission" date="2018-03" db="EMBL/GenBank/DDBJ databases">
        <title>The Triticum urartu genome reveals the dynamic nature of wheat genome evolution.</title>
        <authorList>
            <person name="Ling H."/>
            <person name="Ma B."/>
            <person name="Shi X."/>
            <person name="Liu H."/>
            <person name="Dong L."/>
            <person name="Sun H."/>
            <person name="Cao Y."/>
            <person name="Gao Q."/>
            <person name="Zheng S."/>
            <person name="Li Y."/>
            <person name="Yu Y."/>
            <person name="Du H."/>
            <person name="Qi M."/>
            <person name="Li Y."/>
            <person name="Yu H."/>
            <person name="Cui Y."/>
            <person name="Wang N."/>
            <person name="Chen C."/>
            <person name="Wu H."/>
            <person name="Zhao Y."/>
            <person name="Zhang J."/>
            <person name="Li Y."/>
            <person name="Zhou W."/>
            <person name="Zhang B."/>
            <person name="Hu W."/>
            <person name="Eijk M."/>
            <person name="Tang J."/>
            <person name="Witsenboer H."/>
            <person name="Zhao S."/>
            <person name="Li Z."/>
            <person name="Zhang A."/>
            <person name="Wang D."/>
            <person name="Liang C."/>
        </authorList>
    </citation>
    <scope>NUCLEOTIDE SEQUENCE [LARGE SCALE GENOMIC DNA]</scope>
    <source>
        <strain evidence="1">cv. G1812</strain>
    </source>
</reference>
<dbReference type="EnsemblPlants" id="TuG1812G0300002208.01.T02">
    <property type="protein sequence ID" value="TuG1812G0300002208.01.T02"/>
    <property type="gene ID" value="TuG1812G0300002208.01"/>
</dbReference>
<reference evidence="1" key="3">
    <citation type="submission" date="2022-06" db="UniProtKB">
        <authorList>
            <consortium name="EnsemblPlants"/>
        </authorList>
    </citation>
    <scope>IDENTIFICATION</scope>
</reference>
<name>A0A8R7TUJ5_TRIUA</name>
<dbReference type="Gramene" id="TuG1812G0300002208.01.T02">
    <property type="protein sequence ID" value="TuG1812G0300002208.01.T02"/>
    <property type="gene ID" value="TuG1812G0300002208.01"/>
</dbReference>
<sequence>MGLRRQRGSAPHLVWLHSVFARAGDELRSMVLIRLGYIDFDADGSERGKHHNELQSSSRNNCSYNAIWALLIGEFYFRSPLL</sequence>
<dbReference type="EnsemblPlants" id="TuG1812G0300002208.01.T01">
    <property type="protein sequence ID" value="TuG1812G0300002208.01.T01"/>
    <property type="gene ID" value="TuG1812G0300002208.01"/>
</dbReference>
<protein>
    <submittedName>
        <fullName evidence="1">Uncharacterized protein</fullName>
    </submittedName>
</protein>
<organism evidence="1 2">
    <name type="scientific">Triticum urartu</name>
    <name type="common">Red wild einkorn</name>
    <name type="synonym">Crithodium urartu</name>
    <dbReference type="NCBI Taxonomy" id="4572"/>
    <lineage>
        <taxon>Eukaryota</taxon>
        <taxon>Viridiplantae</taxon>
        <taxon>Streptophyta</taxon>
        <taxon>Embryophyta</taxon>
        <taxon>Tracheophyta</taxon>
        <taxon>Spermatophyta</taxon>
        <taxon>Magnoliopsida</taxon>
        <taxon>Liliopsida</taxon>
        <taxon>Poales</taxon>
        <taxon>Poaceae</taxon>
        <taxon>BOP clade</taxon>
        <taxon>Pooideae</taxon>
        <taxon>Triticodae</taxon>
        <taxon>Triticeae</taxon>
        <taxon>Triticinae</taxon>
        <taxon>Triticum</taxon>
    </lineage>
</organism>
<reference evidence="2" key="1">
    <citation type="journal article" date="2013" name="Nature">
        <title>Draft genome of the wheat A-genome progenitor Triticum urartu.</title>
        <authorList>
            <person name="Ling H.Q."/>
            <person name="Zhao S."/>
            <person name="Liu D."/>
            <person name="Wang J."/>
            <person name="Sun H."/>
            <person name="Zhang C."/>
            <person name="Fan H."/>
            <person name="Li D."/>
            <person name="Dong L."/>
            <person name="Tao Y."/>
            <person name="Gao C."/>
            <person name="Wu H."/>
            <person name="Li Y."/>
            <person name="Cui Y."/>
            <person name="Guo X."/>
            <person name="Zheng S."/>
            <person name="Wang B."/>
            <person name="Yu K."/>
            <person name="Liang Q."/>
            <person name="Yang W."/>
            <person name="Lou X."/>
            <person name="Chen J."/>
            <person name="Feng M."/>
            <person name="Jian J."/>
            <person name="Zhang X."/>
            <person name="Luo G."/>
            <person name="Jiang Y."/>
            <person name="Liu J."/>
            <person name="Wang Z."/>
            <person name="Sha Y."/>
            <person name="Zhang B."/>
            <person name="Wu H."/>
            <person name="Tang D."/>
            <person name="Shen Q."/>
            <person name="Xue P."/>
            <person name="Zou S."/>
            <person name="Wang X."/>
            <person name="Liu X."/>
            <person name="Wang F."/>
            <person name="Yang Y."/>
            <person name="An X."/>
            <person name="Dong Z."/>
            <person name="Zhang K."/>
            <person name="Zhang X."/>
            <person name="Luo M.C."/>
            <person name="Dvorak J."/>
            <person name="Tong Y."/>
            <person name="Wang J."/>
            <person name="Yang H."/>
            <person name="Li Z."/>
            <person name="Wang D."/>
            <person name="Zhang A."/>
            <person name="Wang J."/>
        </authorList>
    </citation>
    <scope>NUCLEOTIDE SEQUENCE</scope>
    <source>
        <strain evidence="2">cv. G1812</strain>
    </source>
</reference>
<proteinExistence type="predicted"/>
<dbReference type="AlphaFoldDB" id="A0A8R7TUJ5"/>
<accession>A0A8R7TUJ5</accession>
<dbReference type="Proteomes" id="UP000015106">
    <property type="component" value="Chromosome 3"/>
</dbReference>
<keyword evidence="2" id="KW-1185">Reference proteome</keyword>
<dbReference type="Gramene" id="TuG1812G0300002208.01.T01">
    <property type="protein sequence ID" value="TuG1812G0300002208.01.T01"/>
    <property type="gene ID" value="TuG1812G0300002208.01"/>
</dbReference>
<evidence type="ECO:0000313" key="2">
    <source>
        <dbReference type="Proteomes" id="UP000015106"/>
    </source>
</evidence>